<evidence type="ECO:0008006" key="3">
    <source>
        <dbReference type="Google" id="ProtNLM"/>
    </source>
</evidence>
<reference evidence="1" key="2">
    <citation type="journal article" date="2007" name="Science">
        <title>Draft genome sequence of the sexually transmitted pathogen Trichomonas vaginalis.</title>
        <authorList>
            <person name="Carlton J.M."/>
            <person name="Hirt R.P."/>
            <person name="Silva J.C."/>
            <person name="Delcher A.L."/>
            <person name="Schatz M."/>
            <person name="Zhao Q."/>
            <person name="Wortman J.R."/>
            <person name="Bidwell S.L."/>
            <person name="Alsmark U.C.M."/>
            <person name="Besteiro S."/>
            <person name="Sicheritz-Ponten T."/>
            <person name="Noel C.J."/>
            <person name="Dacks J.B."/>
            <person name="Foster P.G."/>
            <person name="Simillion C."/>
            <person name="Van de Peer Y."/>
            <person name="Miranda-Saavedra D."/>
            <person name="Barton G.J."/>
            <person name="Westrop G.D."/>
            <person name="Mueller S."/>
            <person name="Dessi D."/>
            <person name="Fiori P.L."/>
            <person name="Ren Q."/>
            <person name="Paulsen I."/>
            <person name="Zhang H."/>
            <person name="Bastida-Corcuera F.D."/>
            <person name="Simoes-Barbosa A."/>
            <person name="Brown M.T."/>
            <person name="Hayes R.D."/>
            <person name="Mukherjee M."/>
            <person name="Okumura C.Y."/>
            <person name="Schneider R."/>
            <person name="Smith A.J."/>
            <person name="Vanacova S."/>
            <person name="Villalvazo M."/>
            <person name="Haas B.J."/>
            <person name="Pertea M."/>
            <person name="Feldblyum T.V."/>
            <person name="Utterback T.R."/>
            <person name="Shu C.L."/>
            <person name="Osoegawa K."/>
            <person name="de Jong P.J."/>
            <person name="Hrdy I."/>
            <person name="Horvathova L."/>
            <person name="Zubacova Z."/>
            <person name="Dolezal P."/>
            <person name="Malik S.B."/>
            <person name="Logsdon J.M. Jr."/>
            <person name="Henze K."/>
            <person name="Gupta A."/>
            <person name="Wang C.C."/>
            <person name="Dunne R.L."/>
            <person name="Upcroft J.A."/>
            <person name="Upcroft P."/>
            <person name="White O."/>
            <person name="Salzberg S.L."/>
            <person name="Tang P."/>
            <person name="Chiu C.-H."/>
            <person name="Lee Y.-S."/>
            <person name="Embley T.M."/>
            <person name="Coombs G.H."/>
            <person name="Mottram J.C."/>
            <person name="Tachezy J."/>
            <person name="Fraser-Liggett C.M."/>
            <person name="Johnson P.J."/>
        </authorList>
    </citation>
    <scope>NUCLEOTIDE SEQUENCE [LARGE SCALE GENOMIC DNA]</scope>
    <source>
        <strain evidence="1">G3</strain>
    </source>
</reference>
<dbReference type="EMBL" id="DS113187">
    <property type="protein sequence ID" value="EAY21864.1"/>
    <property type="molecule type" value="Genomic_DNA"/>
</dbReference>
<keyword evidence="2" id="KW-1185">Reference proteome</keyword>
<dbReference type="InterPro" id="IPR044650">
    <property type="entry name" value="SRFR1-like"/>
</dbReference>
<proteinExistence type="predicted"/>
<evidence type="ECO:0000313" key="2">
    <source>
        <dbReference type="Proteomes" id="UP000001542"/>
    </source>
</evidence>
<dbReference type="InterPro" id="IPR011990">
    <property type="entry name" value="TPR-like_helical_dom_sf"/>
</dbReference>
<dbReference type="InParanoid" id="A2DCC7"/>
<name>A2DCC7_TRIV3</name>
<dbReference type="SUPFAM" id="SSF48452">
    <property type="entry name" value="TPR-like"/>
    <property type="match status" value="3"/>
</dbReference>
<dbReference type="PANTHER" id="PTHR44749:SF1">
    <property type="entry name" value="TETRATRICOPEPTIDE-LIKE HELICAL DOMAIN-CONTAINING PROTEIN"/>
    <property type="match status" value="1"/>
</dbReference>
<evidence type="ECO:0000313" key="1">
    <source>
        <dbReference type="EMBL" id="EAY21864.1"/>
    </source>
</evidence>
<dbReference type="KEGG" id="tva:5467417"/>
<dbReference type="GO" id="GO:0045892">
    <property type="term" value="P:negative regulation of DNA-templated transcription"/>
    <property type="evidence" value="ECO:0007669"/>
    <property type="project" value="InterPro"/>
</dbReference>
<reference evidence="1" key="1">
    <citation type="submission" date="2006-10" db="EMBL/GenBank/DDBJ databases">
        <authorList>
            <person name="Amadeo P."/>
            <person name="Zhao Q."/>
            <person name="Wortman J."/>
            <person name="Fraser-Liggett C."/>
            <person name="Carlton J."/>
        </authorList>
    </citation>
    <scope>NUCLEOTIDE SEQUENCE</scope>
    <source>
        <strain evidence="1">G3</strain>
    </source>
</reference>
<dbReference type="OrthoDB" id="66418at2759"/>
<accession>A2DCC7</accession>
<gene>
    <name evidence="1" type="ORF">TVAG_249240</name>
</gene>
<dbReference type="PANTHER" id="PTHR44749">
    <property type="entry name" value="SUPPRESSOR OF RPS4-RLD 1"/>
    <property type="match status" value="1"/>
</dbReference>
<sequence length="878" mass="98574">MDQDLESEITVKPGFAAPKTITDMKMYQDGTKFDLVINSLTKKLQENDSSKEDTQVNLAIAYLGLEMTNKALEILNNVTKSNNLCSLAYLLRGITYLWIGKDENALASWKDGLSQGGQYTHYSIMSNLINDINFRTHVYTLRFNIEKLFEIIESWEQYQTFVDNDLREAYKELGTNVAMAITHFSQILAVDPKNSSAFLGRGIGCCLTGQWIRAIDNINHAVLENCESMHMAHRFRSVAYAAIGKFTYAIGDITRVIGKFPKDKEARLLRARYQIKLGLFKQACTDIMSIPSDTLTSKDWCTLAECLYATGALKEALEALCRTDQHSPNALYISFLVLRDVGQYDLALKKICAAVDQLPSPFIQRKLADFLLEVGRPDHAIPIYEQFYQLCRGDISAIHSWAIALFETCNLKDAAKVIVPFAESAGPNGIPMMQEHERPELKLNGELTFNGTSLLGRNIMDKIWNDRCLILEVIKNIDNPITMLSPISIGPEKPTSSIDYENFVHPEFKPTPQEIQMVADADRLGARCVHRGMDVIQYNSRVVRALGFCVLLAAALMRDSSLPPNIDTDPSSDVESMISNASKWRGQGLFLIDFFACLLGLASPMTEIRANYDMMRPERMAEAIVRLFPGRELSEMWSAPTYYLIRGHRTSPRFDPAIPSAVAKVVRTLSETQNRIVMPYVDIKNATTVEQIYEATQKNIAVSSKWTIPECAGISENRREIYAPTIILQNLGVLGYNFAVKAPTSLPSYSLATDAINSLFRAVSESPTAITALSALISVIWVRHPLTAFSPELGHVLLHAFAISKLNVELAEFHFGFAEDFILHMIDPDTARLEKMVKQHIQNNQIAKSFSEESINYWTEPYPKVYRVLALLDVTNDA</sequence>
<dbReference type="Gene3D" id="1.25.40.10">
    <property type="entry name" value="Tetratricopeptide repeat domain"/>
    <property type="match status" value="3"/>
</dbReference>
<dbReference type="SMR" id="A2DCC7"/>
<dbReference type="Proteomes" id="UP000001542">
    <property type="component" value="Unassembled WGS sequence"/>
</dbReference>
<dbReference type="VEuPathDB" id="TrichDB:TVAG_249240"/>
<organism evidence="1 2">
    <name type="scientific">Trichomonas vaginalis (strain ATCC PRA-98 / G3)</name>
    <dbReference type="NCBI Taxonomy" id="412133"/>
    <lineage>
        <taxon>Eukaryota</taxon>
        <taxon>Metamonada</taxon>
        <taxon>Parabasalia</taxon>
        <taxon>Trichomonadida</taxon>
        <taxon>Trichomonadidae</taxon>
        <taxon>Trichomonas</taxon>
    </lineage>
</organism>
<protein>
    <recommendedName>
        <fullName evidence="3">TPR Domain containing protein</fullName>
    </recommendedName>
</protein>
<dbReference type="RefSeq" id="XP_001582850.1">
    <property type="nucleotide sequence ID" value="XM_001582800.1"/>
</dbReference>
<dbReference type="AlphaFoldDB" id="A2DCC7"/>
<dbReference type="InterPro" id="IPR019734">
    <property type="entry name" value="TPR_rpt"/>
</dbReference>
<dbReference type="SMART" id="SM00028">
    <property type="entry name" value="TPR"/>
    <property type="match status" value="6"/>
</dbReference>
<dbReference type="VEuPathDB" id="TrichDB:TVAGG3_0957520"/>